<sequence length="363" mass="40908">EQEVIVVPVFLLASFLITLVFILLLRFCPEKVDRIRPKSKVTTRRILHGIDGKNTKKNEVDCCFLQISFGFQCKIQHLLFLSLADSANATERHNFLGFASFLAQLGPHPFLPELLGVVSLRAPLVTVVEELENRDLLSFLWRCREVGRYIFNELQRCSVCYTDSPSSNKSKSKYDKNLNVASALAFLHSKDLLHGNIRARSVLISKMFTAKLWGLHGVYTRKNQGATQREDPSMKKWQAPEVLAKRPASEKSDVWSFGILLYEMTTLGEAPFAEIPANELLQFHQRGKNLKKPSNCSNALYTIIKGCCQWKDQERPTLAEVSKKLASGEKAASDKVIKASGTVDIEQYLKEAGYGEANSYTVF</sequence>
<dbReference type="Pfam" id="PF07714">
    <property type="entry name" value="PK_Tyr_Ser-Thr"/>
    <property type="match status" value="1"/>
</dbReference>
<dbReference type="Bgee" id="ENSNBRG00000001475">
    <property type="expression patterns" value="Expressed in zone of skin"/>
</dbReference>
<dbReference type="Gene3D" id="1.10.510.10">
    <property type="entry name" value="Transferase(Phosphotransferase) domain 1"/>
    <property type="match status" value="1"/>
</dbReference>
<keyword evidence="3" id="KW-0472">Membrane</keyword>
<dbReference type="PANTHER" id="PTHR24416">
    <property type="entry name" value="TYROSINE-PROTEIN KINASE RECEPTOR"/>
    <property type="match status" value="1"/>
</dbReference>
<dbReference type="GO" id="GO:0043235">
    <property type="term" value="C:receptor complex"/>
    <property type="evidence" value="ECO:0007669"/>
    <property type="project" value="TreeGrafter"/>
</dbReference>
<protein>
    <submittedName>
        <fullName evidence="5">Serine/threonine/tyrosine kinase 1b</fullName>
    </submittedName>
</protein>
<dbReference type="GeneTree" id="ENSGT00940000157871"/>
<reference evidence="5" key="2">
    <citation type="submission" date="2025-09" db="UniProtKB">
        <authorList>
            <consortium name="Ensembl"/>
        </authorList>
    </citation>
    <scope>IDENTIFICATION</scope>
</reference>
<evidence type="ECO:0000313" key="5">
    <source>
        <dbReference type="Ensembl" id="ENSNBRP00000001854.1"/>
    </source>
</evidence>
<dbReference type="InterPro" id="IPR011009">
    <property type="entry name" value="Kinase-like_dom_sf"/>
</dbReference>
<organism evidence="5 6">
    <name type="scientific">Neolamprologus brichardi</name>
    <name type="common">Fairy cichlid</name>
    <name type="synonym">Lamprologus brichardi</name>
    <dbReference type="NCBI Taxonomy" id="32507"/>
    <lineage>
        <taxon>Eukaryota</taxon>
        <taxon>Metazoa</taxon>
        <taxon>Chordata</taxon>
        <taxon>Craniata</taxon>
        <taxon>Vertebrata</taxon>
        <taxon>Euteleostomi</taxon>
        <taxon>Actinopterygii</taxon>
        <taxon>Neopterygii</taxon>
        <taxon>Teleostei</taxon>
        <taxon>Neoteleostei</taxon>
        <taxon>Acanthomorphata</taxon>
        <taxon>Ovalentaria</taxon>
        <taxon>Cichlomorphae</taxon>
        <taxon>Cichliformes</taxon>
        <taxon>Cichlidae</taxon>
        <taxon>African cichlids</taxon>
        <taxon>Pseudocrenilabrinae</taxon>
        <taxon>Lamprologini</taxon>
        <taxon>Neolamprologus</taxon>
    </lineage>
</organism>
<reference evidence="5" key="1">
    <citation type="submission" date="2025-08" db="UniProtKB">
        <authorList>
            <consortium name="Ensembl"/>
        </authorList>
    </citation>
    <scope>IDENTIFICATION</scope>
</reference>
<evidence type="ECO:0000256" key="2">
    <source>
        <dbReference type="ARBA" id="ARBA00022840"/>
    </source>
</evidence>
<keyword evidence="6" id="KW-1185">Reference proteome</keyword>
<dbReference type="Ensembl" id="ENSNBRT00000001931.1">
    <property type="protein sequence ID" value="ENSNBRP00000001854.1"/>
    <property type="gene ID" value="ENSNBRG00000001475.1"/>
</dbReference>
<dbReference type="OMA" id="RFPLYMV"/>
<dbReference type="SUPFAM" id="SSF56112">
    <property type="entry name" value="Protein kinase-like (PK-like)"/>
    <property type="match status" value="1"/>
</dbReference>
<feature type="transmembrane region" description="Helical" evidence="3">
    <location>
        <begin position="6"/>
        <end position="28"/>
    </location>
</feature>
<name>A0A3Q4M461_NEOBR</name>
<evidence type="ECO:0000259" key="4">
    <source>
        <dbReference type="PROSITE" id="PS50011"/>
    </source>
</evidence>
<dbReference type="Proteomes" id="UP000261580">
    <property type="component" value="Unassembled WGS sequence"/>
</dbReference>
<dbReference type="GO" id="GO:0004714">
    <property type="term" value="F:transmembrane receptor protein tyrosine kinase activity"/>
    <property type="evidence" value="ECO:0007669"/>
    <property type="project" value="TreeGrafter"/>
</dbReference>
<keyword evidence="2" id="KW-0067">ATP-binding</keyword>
<accession>A0A3Q4M461</accession>
<dbReference type="PROSITE" id="PS50011">
    <property type="entry name" value="PROTEIN_KINASE_DOM"/>
    <property type="match status" value="1"/>
</dbReference>
<proteinExistence type="predicted"/>
<dbReference type="AlphaFoldDB" id="A0A3Q4M461"/>
<evidence type="ECO:0000313" key="6">
    <source>
        <dbReference type="Proteomes" id="UP000261580"/>
    </source>
</evidence>
<evidence type="ECO:0000256" key="3">
    <source>
        <dbReference type="SAM" id="Phobius"/>
    </source>
</evidence>
<dbReference type="PANTHER" id="PTHR24416:SF631">
    <property type="entry name" value="SERINE_THREONINE_TYROSINE KINASE 1"/>
    <property type="match status" value="1"/>
</dbReference>
<dbReference type="InterPro" id="IPR001245">
    <property type="entry name" value="Ser-Thr/Tyr_kinase_cat_dom"/>
</dbReference>
<dbReference type="GO" id="GO:0005886">
    <property type="term" value="C:plasma membrane"/>
    <property type="evidence" value="ECO:0007669"/>
    <property type="project" value="TreeGrafter"/>
</dbReference>
<feature type="domain" description="Protein kinase" evidence="4">
    <location>
        <begin position="40"/>
        <end position="337"/>
    </location>
</feature>
<keyword evidence="3" id="KW-0812">Transmembrane</keyword>
<keyword evidence="1" id="KW-0547">Nucleotide-binding</keyword>
<keyword evidence="3" id="KW-1133">Transmembrane helix</keyword>
<dbReference type="InterPro" id="IPR050122">
    <property type="entry name" value="RTK"/>
</dbReference>
<dbReference type="InterPro" id="IPR000719">
    <property type="entry name" value="Prot_kinase_dom"/>
</dbReference>
<evidence type="ECO:0000256" key="1">
    <source>
        <dbReference type="ARBA" id="ARBA00022741"/>
    </source>
</evidence>
<dbReference type="GO" id="GO:0005524">
    <property type="term" value="F:ATP binding"/>
    <property type="evidence" value="ECO:0007669"/>
    <property type="project" value="UniProtKB-KW"/>
</dbReference>
<dbReference type="PRINTS" id="PR00109">
    <property type="entry name" value="TYRKINASE"/>
</dbReference>
<dbReference type="GO" id="GO:0007169">
    <property type="term" value="P:cell surface receptor protein tyrosine kinase signaling pathway"/>
    <property type="evidence" value="ECO:0007669"/>
    <property type="project" value="TreeGrafter"/>
</dbReference>